<organism evidence="2 3">
    <name type="scientific">Nocardioides marinisabuli</name>
    <dbReference type="NCBI Taxonomy" id="419476"/>
    <lineage>
        <taxon>Bacteria</taxon>
        <taxon>Bacillati</taxon>
        <taxon>Actinomycetota</taxon>
        <taxon>Actinomycetes</taxon>
        <taxon>Propionibacteriales</taxon>
        <taxon>Nocardioidaceae</taxon>
        <taxon>Nocardioides</taxon>
    </lineage>
</organism>
<protein>
    <recommendedName>
        <fullName evidence="4">Secreted protein</fullName>
    </recommendedName>
</protein>
<reference evidence="2 3" key="1">
    <citation type="submission" date="2020-07" db="EMBL/GenBank/DDBJ databases">
        <title>Sequencing the genomes of 1000 actinobacteria strains.</title>
        <authorList>
            <person name="Klenk H.-P."/>
        </authorList>
    </citation>
    <scope>NUCLEOTIDE SEQUENCE [LARGE SCALE GENOMIC DNA]</scope>
    <source>
        <strain evidence="2 3">DSM 18965</strain>
    </source>
</reference>
<comment type="caution">
    <text evidence="2">The sequence shown here is derived from an EMBL/GenBank/DDBJ whole genome shotgun (WGS) entry which is preliminary data.</text>
</comment>
<name>A0A7Y9JTD0_9ACTN</name>
<dbReference type="Proteomes" id="UP000516957">
    <property type="component" value="Unassembled WGS sequence"/>
</dbReference>
<proteinExistence type="predicted"/>
<accession>A0A7Y9JTD0</accession>
<feature type="signal peptide" evidence="1">
    <location>
        <begin position="1"/>
        <end position="24"/>
    </location>
</feature>
<evidence type="ECO:0008006" key="4">
    <source>
        <dbReference type="Google" id="ProtNLM"/>
    </source>
</evidence>
<dbReference type="AlphaFoldDB" id="A0A7Y9JTD0"/>
<sequence length="148" mass="16264">MTTALNRLLAAPLAGLLAAGLLGAAGGAPATGHTGDDRHDASEHARTWAKDQVLRKGCRDYSYRYRVNPPTDQAWGLETFLVAPGGRKLASGALSDNADRKKGRDTFTVCRTSTRPGKFRIRAKLTYYDGFTAHDGWADTTRFRLRRR</sequence>
<gene>
    <name evidence="2" type="ORF">BKA08_003661</name>
</gene>
<evidence type="ECO:0000313" key="3">
    <source>
        <dbReference type="Proteomes" id="UP000516957"/>
    </source>
</evidence>
<evidence type="ECO:0000313" key="2">
    <source>
        <dbReference type="EMBL" id="NYD59423.1"/>
    </source>
</evidence>
<keyword evidence="3" id="KW-1185">Reference proteome</keyword>
<feature type="chain" id="PRO_5039213780" description="Secreted protein" evidence="1">
    <location>
        <begin position="25"/>
        <end position="148"/>
    </location>
</feature>
<evidence type="ECO:0000256" key="1">
    <source>
        <dbReference type="SAM" id="SignalP"/>
    </source>
</evidence>
<dbReference type="RefSeq" id="WP_179616873.1">
    <property type="nucleotide sequence ID" value="NZ_CP059163.1"/>
</dbReference>
<keyword evidence="1" id="KW-0732">Signal</keyword>
<dbReference type="EMBL" id="JACCBE010000001">
    <property type="protein sequence ID" value="NYD59423.1"/>
    <property type="molecule type" value="Genomic_DNA"/>
</dbReference>